<keyword evidence="3" id="KW-1185">Reference proteome</keyword>
<comment type="caution">
    <text evidence="2">The sequence shown here is derived from an EMBL/GenBank/DDBJ whole genome shotgun (WGS) entry which is preliminary data.</text>
</comment>
<dbReference type="AlphaFoldDB" id="A0AAV4QFH7"/>
<evidence type="ECO:0000256" key="1">
    <source>
        <dbReference type="SAM" id="MobiDB-lite"/>
    </source>
</evidence>
<organism evidence="2 3">
    <name type="scientific">Caerostris darwini</name>
    <dbReference type="NCBI Taxonomy" id="1538125"/>
    <lineage>
        <taxon>Eukaryota</taxon>
        <taxon>Metazoa</taxon>
        <taxon>Ecdysozoa</taxon>
        <taxon>Arthropoda</taxon>
        <taxon>Chelicerata</taxon>
        <taxon>Arachnida</taxon>
        <taxon>Araneae</taxon>
        <taxon>Araneomorphae</taxon>
        <taxon>Entelegynae</taxon>
        <taxon>Araneoidea</taxon>
        <taxon>Araneidae</taxon>
        <taxon>Caerostris</taxon>
    </lineage>
</organism>
<feature type="region of interest" description="Disordered" evidence="1">
    <location>
        <begin position="1"/>
        <end position="30"/>
    </location>
</feature>
<accession>A0AAV4QFH7</accession>
<protein>
    <submittedName>
        <fullName evidence="2">Uncharacterized protein</fullName>
    </submittedName>
</protein>
<evidence type="ECO:0000313" key="3">
    <source>
        <dbReference type="Proteomes" id="UP001054837"/>
    </source>
</evidence>
<reference evidence="2 3" key="1">
    <citation type="submission" date="2021-06" db="EMBL/GenBank/DDBJ databases">
        <title>Caerostris darwini draft genome.</title>
        <authorList>
            <person name="Kono N."/>
            <person name="Arakawa K."/>
        </authorList>
    </citation>
    <scope>NUCLEOTIDE SEQUENCE [LARGE SCALE GENOMIC DNA]</scope>
</reference>
<evidence type="ECO:0000313" key="2">
    <source>
        <dbReference type="EMBL" id="GIY07017.1"/>
    </source>
</evidence>
<gene>
    <name evidence="2" type="ORF">CDAR_14401</name>
</gene>
<dbReference type="EMBL" id="BPLQ01004281">
    <property type="protein sequence ID" value="GIY07017.1"/>
    <property type="molecule type" value="Genomic_DNA"/>
</dbReference>
<sequence length="87" mass="9701">MEQQDRVSDSEQQFLSISADGPGFSDKTSEAGKTSCIFTLKQYAFSLFLFILRKKGTRVLGGKTQSPIINIKISYYASYAFCGTRAR</sequence>
<dbReference type="Proteomes" id="UP001054837">
    <property type="component" value="Unassembled WGS sequence"/>
</dbReference>
<name>A0AAV4QFH7_9ARAC</name>
<proteinExistence type="predicted"/>